<dbReference type="InterPro" id="IPR027417">
    <property type="entry name" value="P-loop_NTPase"/>
</dbReference>
<organism evidence="5 6">
    <name type="scientific">Steccherinum ochraceum</name>
    <dbReference type="NCBI Taxonomy" id="92696"/>
    <lineage>
        <taxon>Eukaryota</taxon>
        <taxon>Fungi</taxon>
        <taxon>Dikarya</taxon>
        <taxon>Basidiomycota</taxon>
        <taxon>Agaricomycotina</taxon>
        <taxon>Agaricomycetes</taxon>
        <taxon>Polyporales</taxon>
        <taxon>Steccherinaceae</taxon>
        <taxon>Steccherinum</taxon>
    </lineage>
</organism>
<dbReference type="InterPro" id="IPR050168">
    <property type="entry name" value="AAA_ATPase_domain"/>
</dbReference>
<dbReference type="GO" id="GO:0031593">
    <property type="term" value="F:polyubiquitin modification-dependent protein binding"/>
    <property type="evidence" value="ECO:0007669"/>
    <property type="project" value="TreeGrafter"/>
</dbReference>
<dbReference type="GO" id="GO:0005634">
    <property type="term" value="C:nucleus"/>
    <property type="evidence" value="ECO:0007669"/>
    <property type="project" value="TreeGrafter"/>
</dbReference>
<evidence type="ECO:0000256" key="3">
    <source>
        <dbReference type="ARBA" id="ARBA00022840"/>
    </source>
</evidence>
<keyword evidence="6" id="KW-1185">Reference proteome</keyword>
<dbReference type="GO" id="GO:0016887">
    <property type="term" value="F:ATP hydrolysis activity"/>
    <property type="evidence" value="ECO:0007669"/>
    <property type="project" value="InterPro"/>
</dbReference>
<evidence type="ECO:0000313" key="6">
    <source>
        <dbReference type="Proteomes" id="UP000292702"/>
    </source>
</evidence>
<keyword evidence="3" id="KW-0067">ATP-binding</keyword>
<evidence type="ECO:0000259" key="4">
    <source>
        <dbReference type="Pfam" id="PF00004"/>
    </source>
</evidence>
<dbReference type="GO" id="GO:0030970">
    <property type="term" value="P:retrograde protein transport, ER to cytosol"/>
    <property type="evidence" value="ECO:0007669"/>
    <property type="project" value="TreeGrafter"/>
</dbReference>
<dbReference type="Gene3D" id="3.40.50.300">
    <property type="entry name" value="P-loop containing nucleotide triphosphate hydrolases"/>
    <property type="match status" value="1"/>
</dbReference>
<dbReference type="PANTHER" id="PTHR23077:SF171">
    <property type="entry name" value="NUCLEAR VALOSIN-CONTAINING PROTEIN-LIKE"/>
    <property type="match status" value="1"/>
</dbReference>
<dbReference type="AlphaFoldDB" id="A0A4R0RGL3"/>
<proteinExistence type="inferred from homology"/>
<dbReference type="OrthoDB" id="1935652at2759"/>
<dbReference type="Pfam" id="PF00004">
    <property type="entry name" value="AAA"/>
    <property type="match status" value="1"/>
</dbReference>
<comment type="similarity">
    <text evidence="1">Belongs to the AAA ATPase family.</text>
</comment>
<protein>
    <submittedName>
        <fullName evidence="5">AAA ATPase cdc48</fullName>
    </submittedName>
</protein>
<dbReference type="EMBL" id="RWJN01000099">
    <property type="protein sequence ID" value="TCD67401.1"/>
    <property type="molecule type" value="Genomic_DNA"/>
</dbReference>
<reference evidence="5 6" key="1">
    <citation type="submission" date="2018-11" db="EMBL/GenBank/DDBJ databases">
        <title>Genome assembly of Steccherinum ochraceum LE-BIN_3174, the white-rot fungus of the Steccherinaceae family (The Residual Polyporoid clade, Polyporales, Basidiomycota).</title>
        <authorList>
            <person name="Fedorova T.V."/>
            <person name="Glazunova O.A."/>
            <person name="Landesman E.O."/>
            <person name="Moiseenko K.V."/>
            <person name="Psurtseva N.V."/>
            <person name="Savinova O.S."/>
            <person name="Shakhova N.V."/>
            <person name="Tyazhelova T.V."/>
            <person name="Vasina D.V."/>
        </authorList>
    </citation>
    <scope>NUCLEOTIDE SEQUENCE [LARGE SCALE GENOMIC DNA]</scope>
    <source>
        <strain evidence="5 6">LE-BIN_3174</strain>
    </source>
</reference>
<dbReference type="GO" id="GO:0097352">
    <property type="term" value="P:autophagosome maturation"/>
    <property type="evidence" value="ECO:0007669"/>
    <property type="project" value="TreeGrafter"/>
</dbReference>
<dbReference type="InterPro" id="IPR003959">
    <property type="entry name" value="ATPase_AAA_core"/>
</dbReference>
<dbReference type="STRING" id="92696.A0A4R0RGL3"/>
<dbReference type="GO" id="GO:0005524">
    <property type="term" value="F:ATP binding"/>
    <property type="evidence" value="ECO:0007669"/>
    <property type="project" value="UniProtKB-KW"/>
</dbReference>
<sequence>MKTQEAASYTWTLLELRNGRSLNRLVKDHTTAELSSGATFNFGTKDALVPGILDLDVDIHDRTRAAASFVRFFDEFLDREAWWFLWGCQIADDRVLQQISATQIDIIKLLSNAKKNVFIIGATSRLDQIDPTLLRSGRLDKLICISLFFEPPRLSGLRRCAEGVLLLLVTSGTTCWPRILMAFRMPI</sequence>
<accession>A0A4R0RGL3</accession>
<dbReference type="GO" id="GO:0051228">
    <property type="term" value="P:mitotic spindle disassembly"/>
    <property type="evidence" value="ECO:0007669"/>
    <property type="project" value="TreeGrafter"/>
</dbReference>
<dbReference type="GO" id="GO:0005829">
    <property type="term" value="C:cytosol"/>
    <property type="evidence" value="ECO:0007669"/>
    <property type="project" value="TreeGrafter"/>
</dbReference>
<dbReference type="Proteomes" id="UP000292702">
    <property type="component" value="Unassembled WGS sequence"/>
</dbReference>
<feature type="domain" description="ATPase AAA-type core" evidence="4">
    <location>
        <begin position="100"/>
        <end position="146"/>
    </location>
</feature>
<name>A0A4R0RGL3_9APHY</name>
<evidence type="ECO:0000256" key="1">
    <source>
        <dbReference type="ARBA" id="ARBA00006914"/>
    </source>
</evidence>
<dbReference type="GO" id="GO:0034098">
    <property type="term" value="C:VCP-NPL4-UFD1 AAA ATPase complex"/>
    <property type="evidence" value="ECO:0007669"/>
    <property type="project" value="TreeGrafter"/>
</dbReference>
<evidence type="ECO:0000256" key="2">
    <source>
        <dbReference type="ARBA" id="ARBA00022741"/>
    </source>
</evidence>
<evidence type="ECO:0000313" key="5">
    <source>
        <dbReference type="EMBL" id="TCD67401.1"/>
    </source>
</evidence>
<dbReference type="SUPFAM" id="SSF52540">
    <property type="entry name" value="P-loop containing nucleoside triphosphate hydrolases"/>
    <property type="match status" value="1"/>
</dbReference>
<dbReference type="PANTHER" id="PTHR23077">
    <property type="entry name" value="AAA-FAMILY ATPASE"/>
    <property type="match status" value="1"/>
</dbReference>
<comment type="caution">
    <text evidence="5">The sequence shown here is derived from an EMBL/GenBank/DDBJ whole genome shotgun (WGS) entry which is preliminary data.</text>
</comment>
<keyword evidence="2" id="KW-0547">Nucleotide-binding</keyword>
<gene>
    <name evidence="5" type="primary">CDC48_3</name>
    <name evidence="5" type="ORF">EIP91_012436</name>
</gene>